<evidence type="ECO:0000313" key="1">
    <source>
        <dbReference type="EMBL" id="GBP46025.1"/>
    </source>
</evidence>
<proteinExistence type="predicted"/>
<organism evidence="1 2">
    <name type="scientific">Eumeta variegata</name>
    <name type="common">Bagworm moth</name>
    <name type="synonym">Eumeta japonica</name>
    <dbReference type="NCBI Taxonomy" id="151549"/>
    <lineage>
        <taxon>Eukaryota</taxon>
        <taxon>Metazoa</taxon>
        <taxon>Ecdysozoa</taxon>
        <taxon>Arthropoda</taxon>
        <taxon>Hexapoda</taxon>
        <taxon>Insecta</taxon>
        <taxon>Pterygota</taxon>
        <taxon>Neoptera</taxon>
        <taxon>Endopterygota</taxon>
        <taxon>Lepidoptera</taxon>
        <taxon>Glossata</taxon>
        <taxon>Ditrysia</taxon>
        <taxon>Tineoidea</taxon>
        <taxon>Psychidae</taxon>
        <taxon>Oiketicinae</taxon>
        <taxon>Eumeta</taxon>
    </lineage>
</organism>
<name>A0A4C1W7A5_EUMVA</name>
<dbReference type="EMBL" id="BGZK01000475">
    <property type="protein sequence ID" value="GBP46025.1"/>
    <property type="molecule type" value="Genomic_DNA"/>
</dbReference>
<evidence type="ECO:0000313" key="2">
    <source>
        <dbReference type="Proteomes" id="UP000299102"/>
    </source>
</evidence>
<comment type="caution">
    <text evidence="1">The sequence shown here is derived from an EMBL/GenBank/DDBJ whole genome shotgun (WGS) entry which is preliminary data.</text>
</comment>
<accession>A0A4C1W7A5</accession>
<dbReference type="AlphaFoldDB" id="A0A4C1W7A5"/>
<dbReference type="Proteomes" id="UP000299102">
    <property type="component" value="Unassembled WGS sequence"/>
</dbReference>
<gene>
    <name evidence="1" type="ORF">EVAR_24218_1</name>
</gene>
<protein>
    <submittedName>
        <fullName evidence="1">Uncharacterized protein</fullName>
    </submittedName>
</protein>
<reference evidence="1 2" key="1">
    <citation type="journal article" date="2019" name="Commun. Biol.">
        <title>The bagworm genome reveals a unique fibroin gene that provides high tensile strength.</title>
        <authorList>
            <person name="Kono N."/>
            <person name="Nakamura H."/>
            <person name="Ohtoshi R."/>
            <person name="Tomita M."/>
            <person name="Numata K."/>
            <person name="Arakawa K."/>
        </authorList>
    </citation>
    <scope>NUCLEOTIDE SEQUENCE [LARGE SCALE GENOMIC DNA]</scope>
</reference>
<sequence>MVFGVKSRLFCVFGDVKDIRIRRNVASVDGGTAVSRSGLGNPQTGDARGRVAETRARRSALYRSGAGCGGSHWRVPILMRPSPFVVLYVIPPRVEYHSKSKRNSDDIGKEAGVSPLRLSLIWSWPEPCDGWVTLALVAASGGLARDLSACGGTDSFVHNTGAIRIMKLLPKNPFLLHYFRLIADIRQKFRQNFC</sequence>
<keyword evidence="2" id="KW-1185">Reference proteome</keyword>